<dbReference type="AlphaFoldDB" id="A0A6B0JK31"/>
<reference evidence="2 3" key="1">
    <citation type="submission" date="2020-03" db="EMBL/GenBank/DDBJ databases">
        <title>Soil Listeria distribution.</title>
        <authorList>
            <person name="Liao J."/>
            <person name="Wiedmann M."/>
        </authorList>
    </citation>
    <scope>NUCLEOTIDE SEQUENCE [LARGE SCALE GENOMIC DNA]</scope>
    <source>
        <strain evidence="2 3">FSL L7-0297</strain>
    </source>
</reference>
<proteinExistence type="predicted"/>
<dbReference type="EMBL" id="JAARXV010000001">
    <property type="protein sequence ID" value="MBC2141043.1"/>
    <property type="molecule type" value="Genomic_DNA"/>
</dbReference>
<gene>
    <name evidence="2" type="primary">prli42</name>
    <name evidence="2" type="ORF">HCA89_01865</name>
</gene>
<feature type="transmembrane region" description="Helical" evidence="1">
    <location>
        <begin position="6"/>
        <end position="30"/>
    </location>
</feature>
<evidence type="ECO:0000256" key="1">
    <source>
        <dbReference type="SAM" id="Phobius"/>
    </source>
</evidence>
<name>A0A6B0JK31_LISIO</name>
<sequence>MTNKKVVRVVVILMLIAIVLSSVLTGLLMFL</sequence>
<organism evidence="2 3">
    <name type="scientific">Listeria innocua</name>
    <dbReference type="NCBI Taxonomy" id="1642"/>
    <lineage>
        <taxon>Bacteria</taxon>
        <taxon>Bacillati</taxon>
        <taxon>Bacillota</taxon>
        <taxon>Bacilli</taxon>
        <taxon>Bacillales</taxon>
        <taxon>Listeriaceae</taxon>
        <taxon>Listeria</taxon>
    </lineage>
</organism>
<evidence type="ECO:0000313" key="3">
    <source>
        <dbReference type="Proteomes" id="UP000552309"/>
    </source>
</evidence>
<dbReference type="RefSeq" id="WP_087942097.1">
    <property type="nucleotide sequence ID" value="NZ_AADHQU020000001.1"/>
</dbReference>
<keyword evidence="1" id="KW-0472">Membrane</keyword>
<accession>A0A6B0JK31</accession>
<dbReference type="Proteomes" id="UP000552309">
    <property type="component" value="Unassembled WGS sequence"/>
</dbReference>
<evidence type="ECO:0000313" key="2">
    <source>
        <dbReference type="EMBL" id="MBC2141043.1"/>
    </source>
</evidence>
<dbReference type="InterPro" id="IPR049722">
    <property type="entry name" value="Prli42-like"/>
</dbReference>
<keyword evidence="1" id="KW-1133">Transmembrane helix</keyword>
<protein>
    <submittedName>
        <fullName evidence="2">Stressosome-associated protein Prli42</fullName>
    </submittedName>
</protein>
<keyword evidence="1" id="KW-0812">Transmembrane</keyword>
<comment type="caution">
    <text evidence="2">The sequence shown here is derived from an EMBL/GenBank/DDBJ whole genome shotgun (WGS) entry which is preliminary data.</text>
</comment>
<dbReference type="NCBIfam" id="NF033880">
    <property type="entry name" value="Prli42"/>
    <property type="match status" value="1"/>
</dbReference>
<dbReference type="GeneID" id="93239251"/>